<evidence type="ECO:0000256" key="1">
    <source>
        <dbReference type="SAM" id="SignalP"/>
    </source>
</evidence>
<dbReference type="GeneID" id="303218101"/>
<feature type="signal peptide" evidence="1">
    <location>
        <begin position="1"/>
        <end position="33"/>
    </location>
</feature>
<organism evidence="2 3">
    <name type="scientific">Rhizobium brockwellii</name>
    <dbReference type="NCBI Taxonomy" id="3019932"/>
    <lineage>
        <taxon>Bacteria</taxon>
        <taxon>Pseudomonadati</taxon>
        <taxon>Pseudomonadota</taxon>
        <taxon>Alphaproteobacteria</taxon>
        <taxon>Hyphomicrobiales</taxon>
        <taxon>Rhizobiaceae</taxon>
        <taxon>Rhizobium/Agrobacterium group</taxon>
        <taxon>Rhizobium</taxon>
    </lineage>
</organism>
<name>A0ABU3YVD3_9HYPH</name>
<protein>
    <submittedName>
        <fullName evidence="2">Uncharacterized protein</fullName>
    </submittedName>
</protein>
<keyword evidence="1" id="KW-0732">Signal</keyword>
<feature type="chain" id="PRO_5046668145" evidence="1">
    <location>
        <begin position="34"/>
        <end position="110"/>
    </location>
</feature>
<dbReference type="EMBL" id="JAWJWI010000019">
    <property type="protein sequence ID" value="MDV4189627.1"/>
    <property type="molecule type" value="Genomic_DNA"/>
</dbReference>
<sequence>MGNAQVDRVGRVRAGLGFILVLVSLLSSPQSFAGPADIGGLTVTLPDPASGWRKAGKGPGTSERYKLSGYRLDLTDTNGKTESMSIFEPDKGFDGLLVINGNNYLKDDGK</sequence>
<keyword evidence="3" id="KW-1185">Reference proteome</keyword>
<comment type="caution">
    <text evidence="2">The sequence shown here is derived from an EMBL/GenBank/DDBJ whole genome shotgun (WGS) entry which is preliminary data.</text>
</comment>
<reference evidence="3" key="1">
    <citation type="journal article" date="2023" name="Int. J. Mol. Sci.">
        <title>Genomic and Metabolic Characterization of Plant Growth-Promoting Rhizobacteria Isolated from Nodules of Clovers Grown in Non-Farmed Soil.</title>
        <authorList>
            <person name="Wojcik M."/>
            <person name="Koper P."/>
            <person name="Zebracki K."/>
            <person name="Marczak M."/>
            <person name="Mazur A."/>
        </authorList>
    </citation>
    <scope>NUCLEOTIDE SEQUENCE [LARGE SCALE GENOMIC DNA]</scope>
    <source>
        <strain evidence="3">KB12</strain>
    </source>
</reference>
<proteinExistence type="predicted"/>
<accession>A0ABU3YVD3</accession>
<dbReference type="RefSeq" id="WP_082229833.1">
    <property type="nucleotide sequence ID" value="NZ_CP053440.1"/>
</dbReference>
<evidence type="ECO:0000313" key="3">
    <source>
        <dbReference type="Proteomes" id="UP001187203"/>
    </source>
</evidence>
<evidence type="ECO:0000313" key="2">
    <source>
        <dbReference type="EMBL" id="MDV4189627.1"/>
    </source>
</evidence>
<gene>
    <name evidence="2" type="ORF">R1523_29415</name>
</gene>
<dbReference type="Proteomes" id="UP001187203">
    <property type="component" value="Unassembled WGS sequence"/>
</dbReference>